<dbReference type="Pfam" id="PF01939">
    <property type="entry name" value="NucS_C"/>
    <property type="match status" value="1"/>
</dbReference>
<keyword evidence="2 6" id="KW-0540">Nuclease</keyword>
<dbReference type="InterPro" id="IPR048302">
    <property type="entry name" value="NucS_N"/>
</dbReference>
<comment type="similarity">
    <text evidence="6">Belongs to the NucS endonuclease family.</text>
</comment>
<proteinExistence type="inferred from homology"/>
<keyword evidence="1 6" id="KW-0963">Cytoplasm</keyword>
<dbReference type="AlphaFoldDB" id="Q0W126"/>
<dbReference type="RefSeq" id="WP_012034677.1">
    <property type="nucleotide sequence ID" value="NC_009464.1"/>
</dbReference>
<dbReference type="EC" id="3.1.-.-" evidence="6"/>
<comment type="subcellular location">
    <subcellularLocation>
        <location evidence="6">Cytoplasm</location>
    </subcellularLocation>
</comment>
<evidence type="ECO:0000256" key="6">
    <source>
        <dbReference type="HAMAP-Rule" id="MF_00722"/>
    </source>
</evidence>
<dbReference type="HAMAP" id="MF_00722">
    <property type="entry name" value="NucS"/>
    <property type="match status" value="1"/>
</dbReference>
<dbReference type="GO" id="GO:0005737">
    <property type="term" value="C:cytoplasm"/>
    <property type="evidence" value="ECO:0007669"/>
    <property type="project" value="UniProtKB-SubCell"/>
</dbReference>
<dbReference type="GO" id="GO:0000014">
    <property type="term" value="F:single-stranded DNA endodeoxyribonuclease activity"/>
    <property type="evidence" value="ECO:0007669"/>
    <property type="project" value="UniProtKB-UniRule"/>
</dbReference>
<dbReference type="Gene3D" id="2.70.180.20">
    <property type="match status" value="1"/>
</dbReference>
<dbReference type="eggNOG" id="arCOG01304">
    <property type="taxonomic scope" value="Archaea"/>
</dbReference>
<dbReference type="STRING" id="351160.RRC158"/>
<dbReference type="EMBL" id="AM114193">
    <property type="protein sequence ID" value="CAJ37917.1"/>
    <property type="molecule type" value="Genomic_DNA"/>
</dbReference>
<dbReference type="Proteomes" id="UP000000663">
    <property type="component" value="Chromosome"/>
</dbReference>
<dbReference type="Gene3D" id="3.40.1350.10">
    <property type="match status" value="1"/>
</dbReference>
<dbReference type="CDD" id="cd22341">
    <property type="entry name" value="NucS-like"/>
    <property type="match status" value="1"/>
</dbReference>
<evidence type="ECO:0000313" key="9">
    <source>
        <dbReference type="EMBL" id="CAJ37917.1"/>
    </source>
</evidence>
<evidence type="ECO:0000256" key="1">
    <source>
        <dbReference type="ARBA" id="ARBA00022490"/>
    </source>
</evidence>
<feature type="domain" description="Endonuclease NucS N-terminal PH-like" evidence="8">
    <location>
        <begin position="25"/>
        <end position="120"/>
    </location>
</feature>
<dbReference type="NCBIfam" id="NF003270">
    <property type="entry name" value="PRK04247.1"/>
    <property type="match status" value="1"/>
</dbReference>
<organism evidence="9 10">
    <name type="scientific">Methanocella arvoryzae (strain DSM 22066 / NBRC 105507 / MRE50)</name>
    <dbReference type="NCBI Taxonomy" id="351160"/>
    <lineage>
        <taxon>Archaea</taxon>
        <taxon>Methanobacteriati</taxon>
        <taxon>Methanobacteriota</taxon>
        <taxon>Stenosarchaea group</taxon>
        <taxon>Methanomicrobia</taxon>
        <taxon>Methanocellales</taxon>
        <taxon>Methanocellaceae</taxon>
        <taxon>Methanocella</taxon>
    </lineage>
</organism>
<dbReference type="GO" id="GO:0003677">
    <property type="term" value="F:DNA binding"/>
    <property type="evidence" value="ECO:0007669"/>
    <property type="project" value="UniProtKB-KW"/>
</dbReference>
<keyword evidence="3 6" id="KW-0255">Endonuclease</keyword>
<dbReference type="InterPro" id="IPR048301">
    <property type="entry name" value="NucS_C"/>
</dbReference>
<evidence type="ECO:0000259" key="7">
    <source>
        <dbReference type="Pfam" id="PF01939"/>
    </source>
</evidence>
<protein>
    <recommendedName>
        <fullName evidence="6">Endonuclease NucS</fullName>
        <ecNumber evidence="6">3.1.-.-</ecNumber>
    </recommendedName>
</protein>
<sequence>MKYLVSPSPQEALDALLEGRSDSKKSMATIIGRCKVEYSGRAKSFLDYGDRLVIVKPDGTIMVHSDTKREPLNWQPPGTKIEYSLDDGLTILARRTSPVETMHIHFRKVHALTVFQLEDGAELNLVGEESDLVDKIEKDPSIIEPGLRVLRREKTTDSGYIDLFCEDAKGNTVIVEVKRTLISHNAVYQLEAYLIDFRKKNKEAPVRGILCAPRISEMAKTLADEKGLEYRQIEWDFELKDKKQRSLDCF</sequence>
<keyword evidence="10" id="KW-1185">Reference proteome</keyword>
<dbReference type="Pfam" id="PF21003">
    <property type="entry name" value="NucS_N"/>
    <property type="match status" value="1"/>
</dbReference>
<keyword evidence="5 6" id="KW-0238">DNA-binding</keyword>
<evidence type="ECO:0000256" key="5">
    <source>
        <dbReference type="ARBA" id="ARBA00023125"/>
    </source>
</evidence>
<dbReference type="InterPro" id="IPR002793">
    <property type="entry name" value="Endonuclease_NucS"/>
</dbReference>
<keyword evidence="4 6" id="KW-0378">Hydrolase</keyword>
<dbReference type="PATRIC" id="fig|351160.9.peg.366"/>
<dbReference type="KEGG" id="rci:RRC158"/>
<dbReference type="InterPro" id="IPR011856">
    <property type="entry name" value="tRNA_endonuc-like_dom_sf"/>
</dbReference>
<dbReference type="PANTHER" id="PTHR38814:SF1">
    <property type="entry name" value="ENDONUCLEASE NUCS"/>
    <property type="match status" value="1"/>
</dbReference>
<gene>
    <name evidence="6" type="primary">nucS</name>
    <name evidence="9" type="ORF">RRC158</name>
</gene>
<evidence type="ECO:0000259" key="8">
    <source>
        <dbReference type="Pfam" id="PF21003"/>
    </source>
</evidence>
<evidence type="ECO:0000256" key="3">
    <source>
        <dbReference type="ARBA" id="ARBA00022759"/>
    </source>
</evidence>
<reference evidence="9 10" key="1">
    <citation type="journal article" date="2006" name="Science">
        <title>Genome of rice cluster I archaea -- the key methane producers in the rice rhizosphere.</title>
        <authorList>
            <person name="Erkel C."/>
            <person name="Kube M."/>
            <person name="Reinhardt R."/>
            <person name="Liesack W."/>
        </authorList>
    </citation>
    <scope>NUCLEOTIDE SEQUENCE [LARGE SCALE GENOMIC DNA]</scope>
    <source>
        <strain evidence="10">DSM 22066 / NBRC 105507 / MRE50</strain>
    </source>
</reference>
<dbReference type="PANTHER" id="PTHR38814">
    <property type="entry name" value="ENDONUCLEASE NUCS"/>
    <property type="match status" value="1"/>
</dbReference>
<evidence type="ECO:0000313" key="10">
    <source>
        <dbReference type="Proteomes" id="UP000000663"/>
    </source>
</evidence>
<evidence type="ECO:0000256" key="2">
    <source>
        <dbReference type="ARBA" id="ARBA00022722"/>
    </source>
</evidence>
<dbReference type="GeneID" id="5145749"/>
<dbReference type="InterPro" id="IPR049173">
    <property type="entry name" value="NucS_N_sf"/>
</dbReference>
<accession>Q0W126</accession>
<dbReference type="OrthoDB" id="15177at2157"/>
<comment type="function">
    <text evidence="6">Cleaves both 3' and 5' ssDNA extremities of branched DNA structures.</text>
</comment>
<evidence type="ECO:0000256" key="4">
    <source>
        <dbReference type="ARBA" id="ARBA00022801"/>
    </source>
</evidence>
<feature type="domain" description="Endonuclease NucS C-terminal" evidence="7">
    <location>
        <begin position="129"/>
        <end position="241"/>
    </location>
</feature>
<name>Q0W126_METAR</name>